<reference evidence="2 3" key="1">
    <citation type="journal article" date="2015" name="Plant Cell">
        <title>Oil accumulation by the oleaginous diatom Fistulifera solaris as revealed by the genome and transcriptome.</title>
        <authorList>
            <person name="Tanaka T."/>
            <person name="Maeda Y."/>
            <person name="Veluchamy A."/>
            <person name="Tanaka M."/>
            <person name="Abida H."/>
            <person name="Marechal E."/>
            <person name="Bowler C."/>
            <person name="Muto M."/>
            <person name="Sunaga Y."/>
            <person name="Tanaka M."/>
            <person name="Yoshino T."/>
            <person name="Taniguchi T."/>
            <person name="Fukuda Y."/>
            <person name="Nemoto M."/>
            <person name="Matsumoto M."/>
            <person name="Wong P.S."/>
            <person name="Aburatani S."/>
            <person name="Fujibuchi W."/>
        </authorList>
    </citation>
    <scope>NUCLEOTIDE SEQUENCE [LARGE SCALE GENOMIC DNA]</scope>
    <source>
        <strain evidence="2 3">JPCC DA0580</strain>
    </source>
</reference>
<dbReference type="Proteomes" id="UP000198406">
    <property type="component" value="Unassembled WGS sequence"/>
</dbReference>
<evidence type="ECO:0000313" key="3">
    <source>
        <dbReference type="Proteomes" id="UP000198406"/>
    </source>
</evidence>
<dbReference type="InParanoid" id="A0A1Z5JGH3"/>
<name>A0A1Z5JGH3_FISSO</name>
<feature type="signal peptide" evidence="1">
    <location>
        <begin position="1"/>
        <end position="21"/>
    </location>
</feature>
<keyword evidence="3" id="KW-1185">Reference proteome</keyword>
<keyword evidence="1" id="KW-0732">Signal</keyword>
<dbReference type="AlphaFoldDB" id="A0A1Z5JGH3"/>
<comment type="caution">
    <text evidence="2">The sequence shown here is derived from an EMBL/GenBank/DDBJ whole genome shotgun (WGS) entry which is preliminary data.</text>
</comment>
<evidence type="ECO:0000313" key="2">
    <source>
        <dbReference type="EMBL" id="GAX12868.1"/>
    </source>
</evidence>
<evidence type="ECO:0000256" key="1">
    <source>
        <dbReference type="SAM" id="SignalP"/>
    </source>
</evidence>
<organism evidence="2 3">
    <name type="scientific">Fistulifera solaris</name>
    <name type="common">Oleaginous diatom</name>
    <dbReference type="NCBI Taxonomy" id="1519565"/>
    <lineage>
        <taxon>Eukaryota</taxon>
        <taxon>Sar</taxon>
        <taxon>Stramenopiles</taxon>
        <taxon>Ochrophyta</taxon>
        <taxon>Bacillariophyta</taxon>
        <taxon>Bacillariophyceae</taxon>
        <taxon>Bacillariophycidae</taxon>
        <taxon>Naviculales</taxon>
        <taxon>Naviculaceae</taxon>
        <taxon>Fistulifera</taxon>
    </lineage>
</organism>
<accession>A0A1Z5JGH3</accession>
<dbReference type="EMBL" id="BDSP01000055">
    <property type="protein sequence ID" value="GAX12868.1"/>
    <property type="molecule type" value="Genomic_DNA"/>
</dbReference>
<protein>
    <submittedName>
        <fullName evidence="2">Uncharacterized protein</fullName>
    </submittedName>
</protein>
<gene>
    <name evidence="2" type="ORF">FisN_15Hh356</name>
</gene>
<proteinExistence type="predicted"/>
<feature type="chain" id="PRO_5012057507" evidence="1">
    <location>
        <begin position="22"/>
        <end position="439"/>
    </location>
</feature>
<sequence>MVCFLSVIRMLAFALVAVTQAQNENQAKAIFCAEWELNAKAFQAASAAWKEPPCYSFMYRDLSVFSDGSPYVTTVLNGVTEAEEACPIITTLQVVWDLIRNSCYFEEDCPFGYGSSCRVEYATTNETGLVYPAFFDISEYDIYRINNVHTMYTSYLSTPPFEFVQTVQNGTVLSAYGDESLGWFLPFATFADIWNEIDESCVRDCPTSGAACQIEYATEFESGIMYPSLLGINYAGEPGYEISYAISVMPCVDRKAGVCVDFEQVHNDFFATKYFWNTYLWAEISSCYTYIIRGTVDGATHGPFPVFVPIGLPTTVGAPMTDIEADMVVTFVDWLAEIEEHCIRACASNSTLEAYYNCTVLYDQEWNLPTYIVFDKDGAGDKYVYEISNITMDVCDAESWKSPANETPSIFPAIATSSGTGAPESIGAFLVVASLYSVS</sequence>